<organism evidence="2 3">
    <name type="scientific">Herbaspirillum rhizosphaerae</name>
    <dbReference type="NCBI Taxonomy" id="346179"/>
    <lineage>
        <taxon>Bacteria</taxon>
        <taxon>Pseudomonadati</taxon>
        <taxon>Pseudomonadota</taxon>
        <taxon>Betaproteobacteria</taxon>
        <taxon>Burkholderiales</taxon>
        <taxon>Oxalobacteraceae</taxon>
        <taxon>Herbaspirillum</taxon>
    </lineage>
</organism>
<comment type="caution">
    <text evidence="2">The sequence shown here is derived from an EMBL/GenBank/DDBJ whole genome shotgun (WGS) entry which is preliminary data.</text>
</comment>
<name>A0ABW8ZCZ1_9BURK</name>
<keyword evidence="1" id="KW-0732">Signal</keyword>
<accession>A0ABW8ZCZ1</accession>
<evidence type="ECO:0008006" key="4">
    <source>
        <dbReference type="Google" id="ProtNLM"/>
    </source>
</evidence>
<evidence type="ECO:0000313" key="2">
    <source>
        <dbReference type="EMBL" id="MFL9880851.1"/>
    </source>
</evidence>
<evidence type="ECO:0000256" key="1">
    <source>
        <dbReference type="SAM" id="SignalP"/>
    </source>
</evidence>
<dbReference type="Proteomes" id="UP001629214">
    <property type="component" value="Unassembled WGS sequence"/>
</dbReference>
<dbReference type="EMBL" id="JAQQFR010000016">
    <property type="protein sequence ID" value="MFL9880851.1"/>
    <property type="molecule type" value="Genomic_DNA"/>
</dbReference>
<evidence type="ECO:0000313" key="3">
    <source>
        <dbReference type="Proteomes" id="UP001629214"/>
    </source>
</evidence>
<keyword evidence="3" id="KW-1185">Reference proteome</keyword>
<dbReference type="RefSeq" id="WP_198361802.1">
    <property type="nucleotide sequence ID" value="NZ_JAQQFR010000016.1"/>
</dbReference>
<proteinExistence type="predicted"/>
<protein>
    <recommendedName>
        <fullName evidence="4">Lipoprotein</fullName>
    </recommendedName>
</protein>
<reference evidence="2 3" key="1">
    <citation type="journal article" date="2024" name="Chem. Sci.">
        <title>Discovery of megapolipeptins by genome mining of a Burkholderiales bacteria collection.</title>
        <authorList>
            <person name="Paulo B.S."/>
            <person name="Recchia M.J.J."/>
            <person name="Lee S."/>
            <person name="Fergusson C.H."/>
            <person name="Romanowski S.B."/>
            <person name="Hernandez A."/>
            <person name="Krull N."/>
            <person name="Liu D.Y."/>
            <person name="Cavanagh H."/>
            <person name="Bos A."/>
            <person name="Gray C.A."/>
            <person name="Murphy B.T."/>
            <person name="Linington R.G."/>
            <person name="Eustaquio A.S."/>
        </authorList>
    </citation>
    <scope>NUCLEOTIDE SEQUENCE [LARGE SCALE GENOMIC DNA]</scope>
    <source>
        <strain evidence="2 3">RL21-008-BIB-B</strain>
    </source>
</reference>
<feature type="chain" id="PRO_5046049206" description="Lipoprotein" evidence="1">
    <location>
        <begin position="20"/>
        <end position="47"/>
    </location>
</feature>
<dbReference type="PROSITE" id="PS51257">
    <property type="entry name" value="PROKAR_LIPOPROTEIN"/>
    <property type="match status" value="1"/>
</dbReference>
<sequence length="47" mass="5391">MKRFIALSLAACIAFILCACERTEFEKKSERDADARRAVNTKPKPQY</sequence>
<feature type="signal peptide" evidence="1">
    <location>
        <begin position="1"/>
        <end position="19"/>
    </location>
</feature>
<gene>
    <name evidence="2" type="ORF">PQR63_20805</name>
</gene>